<dbReference type="OrthoDB" id="336240at2759"/>
<protein>
    <recommendedName>
        <fullName evidence="1">DAGKc domain-containing protein</fullName>
    </recommendedName>
</protein>
<dbReference type="GO" id="GO:0008929">
    <property type="term" value="F:methylglyoxal synthase activity"/>
    <property type="evidence" value="ECO:0007669"/>
    <property type="project" value="InterPro"/>
</dbReference>
<dbReference type="GO" id="GO:0019242">
    <property type="term" value="P:methylglyoxal biosynthetic process"/>
    <property type="evidence" value="ECO:0007669"/>
    <property type="project" value="InterPro"/>
</dbReference>
<dbReference type="Pfam" id="PF00781">
    <property type="entry name" value="DAGK_cat"/>
    <property type="match status" value="1"/>
</dbReference>
<dbReference type="SUPFAM" id="SSF111331">
    <property type="entry name" value="NAD kinase/diacylglycerol kinase-like"/>
    <property type="match status" value="1"/>
</dbReference>
<proteinExistence type="predicted"/>
<evidence type="ECO:0000313" key="2">
    <source>
        <dbReference type="EMBL" id="KAA8493696.1"/>
    </source>
</evidence>
<sequence>MERTRRLVLVFNPISGPGGLEAGCRTLEEVKKVFSAAFDELEVHETKPDVSCYDIVTDVLHKDVKTALEAEDQMEQWTLVVSGGDGSIHEAVSAMRRFEKKLDDAQRERYVMPRLGVIPRGTGNAVALALGIPTEPMAACNFICSGGTRRLDVAQVTFPDQENSRAEKAPSQERYCILLAGVGREASMTRNATRELKSKIGMLAYGWGAMKACFAESEKFEVSLVLDDAHDVMKFSSKQRGSGTVVDIDRLSVTKLHAMGVTVANLAPFSTVMSCGIGDVIPDDGLLECVCFAPETRLDGLKAMLSMLISGLFNVRLLRPEVFGMRARKVLLKCDPPKEIVLDGELLGQTPMQLECEAKTIEIIAPSKREMNSRMRRLRHVLRKVQGTVAMVVFAGLANKALKSMA</sequence>
<dbReference type="PANTHER" id="PTHR30492:SF0">
    <property type="entry name" value="METHYLGLYOXAL SYNTHASE"/>
    <property type="match status" value="1"/>
</dbReference>
<dbReference type="AlphaFoldDB" id="A0A5J4YQZ2"/>
<dbReference type="InterPro" id="IPR045540">
    <property type="entry name" value="YegS/DAGK_C"/>
</dbReference>
<dbReference type="InterPro" id="IPR017438">
    <property type="entry name" value="ATP-NAD_kinase_N"/>
</dbReference>
<dbReference type="Proteomes" id="UP000324585">
    <property type="component" value="Unassembled WGS sequence"/>
</dbReference>
<dbReference type="SMART" id="SM00046">
    <property type="entry name" value="DAGKc"/>
    <property type="match status" value="1"/>
</dbReference>
<organism evidence="2 3">
    <name type="scientific">Porphyridium purpureum</name>
    <name type="common">Red alga</name>
    <name type="synonym">Porphyridium cruentum</name>
    <dbReference type="NCBI Taxonomy" id="35688"/>
    <lineage>
        <taxon>Eukaryota</taxon>
        <taxon>Rhodophyta</taxon>
        <taxon>Bangiophyceae</taxon>
        <taxon>Porphyridiales</taxon>
        <taxon>Porphyridiaceae</taxon>
        <taxon>Porphyridium</taxon>
    </lineage>
</organism>
<feature type="domain" description="DAGKc" evidence="1">
    <location>
        <begin position="2"/>
        <end position="160"/>
    </location>
</feature>
<dbReference type="PANTHER" id="PTHR30492">
    <property type="entry name" value="METHYLGLYOXAL SYNTHASE"/>
    <property type="match status" value="1"/>
</dbReference>
<evidence type="ECO:0000313" key="3">
    <source>
        <dbReference type="Proteomes" id="UP000324585"/>
    </source>
</evidence>
<evidence type="ECO:0000259" key="1">
    <source>
        <dbReference type="PROSITE" id="PS50146"/>
    </source>
</evidence>
<dbReference type="Pfam" id="PF19279">
    <property type="entry name" value="YegS_C"/>
    <property type="match status" value="1"/>
</dbReference>
<dbReference type="GO" id="GO:0005829">
    <property type="term" value="C:cytosol"/>
    <property type="evidence" value="ECO:0007669"/>
    <property type="project" value="TreeGrafter"/>
</dbReference>
<dbReference type="EMBL" id="VRMN01000006">
    <property type="protein sequence ID" value="KAA8493696.1"/>
    <property type="molecule type" value="Genomic_DNA"/>
</dbReference>
<dbReference type="GO" id="GO:0016301">
    <property type="term" value="F:kinase activity"/>
    <property type="evidence" value="ECO:0007669"/>
    <property type="project" value="InterPro"/>
</dbReference>
<dbReference type="Gene3D" id="3.40.50.10330">
    <property type="entry name" value="Probable inorganic polyphosphate/atp-NAD kinase, domain 1"/>
    <property type="match status" value="1"/>
</dbReference>
<name>A0A5J4YQZ2_PORPP</name>
<reference evidence="3" key="1">
    <citation type="journal article" date="2019" name="Nat. Commun.">
        <title>Expansion of phycobilisome linker gene families in mesophilic red algae.</title>
        <authorList>
            <person name="Lee J."/>
            <person name="Kim D."/>
            <person name="Bhattacharya D."/>
            <person name="Yoon H.S."/>
        </authorList>
    </citation>
    <scope>NUCLEOTIDE SEQUENCE [LARGE SCALE GENOMIC DNA]</scope>
    <source>
        <strain evidence="3">CCMP 1328</strain>
    </source>
</reference>
<accession>A0A5J4YQZ2</accession>
<comment type="caution">
    <text evidence="2">The sequence shown here is derived from an EMBL/GenBank/DDBJ whole genome shotgun (WGS) entry which is preliminary data.</text>
</comment>
<dbReference type="PROSITE" id="PS50146">
    <property type="entry name" value="DAGK"/>
    <property type="match status" value="1"/>
</dbReference>
<dbReference type="InterPro" id="IPR016064">
    <property type="entry name" value="NAD/diacylglycerol_kinase_sf"/>
</dbReference>
<dbReference type="OMA" id="ECEAKTI"/>
<dbReference type="InterPro" id="IPR004363">
    <property type="entry name" value="Methylgl_synth"/>
</dbReference>
<keyword evidence="3" id="KW-1185">Reference proteome</keyword>
<dbReference type="Gene3D" id="2.60.200.40">
    <property type="match status" value="1"/>
</dbReference>
<gene>
    <name evidence="2" type="ORF">FVE85_4833</name>
</gene>
<dbReference type="InterPro" id="IPR001206">
    <property type="entry name" value="Diacylglycerol_kinase_cat_dom"/>
</dbReference>